<dbReference type="Proteomes" id="UP000029736">
    <property type="component" value="Unassembled WGS sequence"/>
</dbReference>
<dbReference type="InterPro" id="IPR011933">
    <property type="entry name" value="Double_TM_dom"/>
</dbReference>
<dbReference type="NCBIfam" id="TIGR02226">
    <property type="entry name" value="two_anch"/>
    <property type="match status" value="1"/>
</dbReference>
<accession>A0A098S407</accession>
<keyword evidence="1" id="KW-0812">Transmembrane</keyword>
<name>A0A098S407_9BACT</name>
<proteinExistence type="predicted"/>
<dbReference type="RefSeq" id="WP_044222454.1">
    <property type="nucleotide sequence ID" value="NZ_JBKAGJ010000015.1"/>
</dbReference>
<evidence type="ECO:0000313" key="3">
    <source>
        <dbReference type="EMBL" id="KGE87109.1"/>
    </source>
</evidence>
<sequence>MQFLFPAFLFALAALAIPVIIHLFHFRRFKKVYFTNVRFLKEVKEETSARSRLRNLLVLLMRLLAVAFLVFAFAQPFIPQEDAEVQQGNKAVSLFIDNSFSMQALSQDVPLVEKAKQRAREIVQAYAPTDEFQILTNDFEGRHQRMVSQEDAIALIDEIKPGPAVRQLSEVLTRQRQALSTAEADNEVVYHISDFQRNITDIEAVSDTTLEFNLVPLQAVQEKNISIDSAWFTNPVPMPNQPNPLVVRVRNLTEAAAENVRLSIRYEGENKPVGTLTVPAESSVVDTVNISIQRTGWHEARLNITDFPIQFDDNYHIAFNVKEQIRVLAINEQQPNRFLTAAFQGINNFKIDNLPSQALDYSQFGNYDMIVLNDLRTVSSGLGFELRQYVQDGGNLLVFPSRNADVSTYRGFLTGFPANELQQFEERPRQVGQINTDAFIFNDVFENRSANLKLPATQGNFSLSNFANRGEEPLLTYRDGSVLLARYQNGQGNLYLSAAPLSDEYNDLVRNGEIFVPMLFKMSVSSRQGQQLSYTIGQDATIVAPHDATSSDIVYKLQGEAEEFIPEQRIIGAKVYLTVGQQVDEAGYYDLFLQPENPLGTYAFNYDRRESDLDYYSPDELAEYVGPLASLINVADNAVLTATIEERSQGIPLWRWCLILALVFLGVEVLLLRFWEV</sequence>
<organism evidence="3 4">
    <name type="scientific">Phaeodactylibacter xiamenensis</name>
    <dbReference type="NCBI Taxonomy" id="1524460"/>
    <lineage>
        <taxon>Bacteria</taxon>
        <taxon>Pseudomonadati</taxon>
        <taxon>Bacteroidota</taxon>
        <taxon>Saprospiria</taxon>
        <taxon>Saprospirales</taxon>
        <taxon>Haliscomenobacteraceae</taxon>
        <taxon>Phaeodactylibacter</taxon>
    </lineage>
</organism>
<keyword evidence="4" id="KW-1185">Reference proteome</keyword>
<protein>
    <submittedName>
        <fullName evidence="3">Membrane protein</fullName>
    </submittedName>
</protein>
<dbReference type="AlphaFoldDB" id="A0A098S407"/>
<reference evidence="3 4" key="1">
    <citation type="journal article" date="2014" name="Int. J. Syst. Evol. Microbiol.">
        <title>Phaeodactylibacter xiamenensis gen. nov., sp. nov., a member of the family Saprospiraceae isolated from the marine alga Phaeodactylum tricornutum.</title>
        <authorList>
            <person name="Chen Z.Jr."/>
            <person name="Lei X."/>
            <person name="Lai Q."/>
            <person name="Li Y."/>
            <person name="Zhang B."/>
            <person name="Zhang J."/>
            <person name="Zhang H."/>
            <person name="Yang L."/>
            <person name="Zheng W."/>
            <person name="Tian Y."/>
            <person name="Yu Z."/>
            <person name="Xu H.Jr."/>
            <person name="Zheng T."/>
        </authorList>
    </citation>
    <scope>NUCLEOTIDE SEQUENCE [LARGE SCALE GENOMIC DNA]</scope>
    <source>
        <strain evidence="3 4">KD52</strain>
    </source>
</reference>
<dbReference type="EMBL" id="JPOS01000038">
    <property type="protein sequence ID" value="KGE87109.1"/>
    <property type="molecule type" value="Genomic_DNA"/>
</dbReference>
<dbReference type="InterPro" id="IPR024163">
    <property type="entry name" value="Aerotolerance_reg_N"/>
</dbReference>
<feature type="transmembrane region" description="Helical" evidence="1">
    <location>
        <begin position="56"/>
        <end position="78"/>
    </location>
</feature>
<dbReference type="PANTHER" id="PTHR37464:SF1">
    <property type="entry name" value="BLL2463 PROTEIN"/>
    <property type="match status" value="1"/>
</dbReference>
<comment type="caution">
    <text evidence="3">The sequence shown here is derived from an EMBL/GenBank/DDBJ whole genome shotgun (WGS) entry which is preliminary data.</text>
</comment>
<keyword evidence="1" id="KW-0472">Membrane</keyword>
<dbReference type="Pfam" id="PF07584">
    <property type="entry name" value="BatA"/>
    <property type="match status" value="1"/>
</dbReference>
<evidence type="ECO:0000256" key="1">
    <source>
        <dbReference type="SAM" id="Phobius"/>
    </source>
</evidence>
<dbReference type="OrthoDB" id="9810200at2"/>
<dbReference type="Gene3D" id="3.40.50.880">
    <property type="match status" value="1"/>
</dbReference>
<gene>
    <name evidence="3" type="ORF">IX84_15710</name>
</gene>
<keyword evidence="1" id="KW-1133">Transmembrane helix</keyword>
<dbReference type="STRING" id="1524460.IX84_15710"/>
<dbReference type="SUPFAM" id="SSF52317">
    <property type="entry name" value="Class I glutamine amidotransferase-like"/>
    <property type="match status" value="1"/>
</dbReference>
<evidence type="ECO:0000313" key="4">
    <source>
        <dbReference type="Proteomes" id="UP000029736"/>
    </source>
</evidence>
<dbReference type="InterPro" id="IPR029062">
    <property type="entry name" value="Class_I_gatase-like"/>
</dbReference>
<dbReference type="PANTHER" id="PTHR37464">
    <property type="entry name" value="BLL2463 PROTEIN"/>
    <property type="match status" value="1"/>
</dbReference>
<feature type="transmembrane region" description="Helical" evidence="1">
    <location>
        <begin position="653"/>
        <end position="675"/>
    </location>
</feature>
<evidence type="ECO:0000259" key="2">
    <source>
        <dbReference type="Pfam" id="PF07584"/>
    </source>
</evidence>
<feature type="domain" description="Aerotolerance regulator N-terminal" evidence="2">
    <location>
        <begin position="1"/>
        <end position="76"/>
    </location>
</feature>
<feature type="transmembrane region" description="Helical" evidence="1">
    <location>
        <begin position="6"/>
        <end position="24"/>
    </location>
</feature>